<reference evidence="16 17" key="1">
    <citation type="submission" date="2023-01" db="EMBL/GenBank/DDBJ databases">
        <title>Genomes from the Australian National Cyanobacteria Reference Collection.</title>
        <authorList>
            <person name="Willis A."/>
            <person name="Lee E.M.F."/>
        </authorList>
    </citation>
    <scope>NUCLEOTIDE SEQUENCE [LARGE SCALE GENOMIC DNA]</scope>
    <source>
        <strain evidence="16 17">CS-1226</strain>
    </source>
</reference>
<dbReference type="Gene3D" id="3.20.20.70">
    <property type="entry name" value="Aldolase class I"/>
    <property type="match status" value="2"/>
</dbReference>
<evidence type="ECO:0000256" key="11">
    <source>
        <dbReference type="ARBA" id="ARBA00023014"/>
    </source>
</evidence>
<evidence type="ECO:0000256" key="4">
    <source>
        <dbReference type="ARBA" id="ARBA00022605"/>
    </source>
</evidence>
<dbReference type="InterPro" id="IPR017932">
    <property type="entry name" value="GATase_2_dom"/>
</dbReference>
<dbReference type="PROSITE" id="PS51278">
    <property type="entry name" value="GATASE_TYPE_2"/>
    <property type="match status" value="1"/>
</dbReference>
<keyword evidence="17" id="KW-1185">Reference proteome</keyword>
<organism evidence="16 17">
    <name type="scientific">Dolichospermum planctonicum CS-1226</name>
    <dbReference type="NCBI Taxonomy" id="3021751"/>
    <lineage>
        <taxon>Bacteria</taxon>
        <taxon>Bacillati</taxon>
        <taxon>Cyanobacteriota</taxon>
        <taxon>Cyanophyceae</taxon>
        <taxon>Nostocales</taxon>
        <taxon>Aphanizomenonaceae</taxon>
        <taxon>Dolichospermum</taxon>
        <taxon>Dolichospermum planctonicum</taxon>
    </lineage>
</organism>
<evidence type="ECO:0000256" key="5">
    <source>
        <dbReference type="ARBA" id="ARBA00022630"/>
    </source>
</evidence>
<dbReference type="PANTHER" id="PTHR11938:SF133">
    <property type="entry name" value="GLUTAMATE SYNTHASE (NADH)"/>
    <property type="match status" value="1"/>
</dbReference>
<comment type="pathway">
    <text evidence="14">Amino-acid biosynthesis.</text>
</comment>
<dbReference type="InterPro" id="IPR013785">
    <property type="entry name" value="Aldolase_TIM"/>
</dbReference>
<dbReference type="PANTHER" id="PTHR11938">
    <property type="entry name" value="FAD NADPH DEHYDROGENASE/OXIDOREDUCTASE"/>
    <property type="match status" value="1"/>
</dbReference>
<dbReference type="Pfam" id="PF01493">
    <property type="entry name" value="GXGXG"/>
    <property type="match status" value="1"/>
</dbReference>
<dbReference type="SUPFAM" id="SSF51395">
    <property type="entry name" value="FMN-linked oxidoreductases"/>
    <property type="match status" value="1"/>
</dbReference>
<gene>
    <name evidence="16" type="ORF">PN451_08790</name>
</gene>
<evidence type="ECO:0000256" key="1">
    <source>
        <dbReference type="ARBA" id="ARBA00001917"/>
    </source>
</evidence>
<comment type="caution">
    <text evidence="16">The sequence shown here is derived from an EMBL/GenBank/DDBJ whole genome shotgun (WGS) entry which is preliminary data.</text>
</comment>
<dbReference type="CDD" id="cd00982">
    <property type="entry name" value="gltB_C"/>
    <property type="match status" value="1"/>
</dbReference>
<dbReference type="SUPFAM" id="SSF56235">
    <property type="entry name" value="N-terminal nucleophile aminohydrolases (Ntn hydrolases)"/>
    <property type="match status" value="1"/>
</dbReference>
<keyword evidence="5" id="KW-0285">Flavoprotein</keyword>
<dbReference type="Pfam" id="PF04898">
    <property type="entry name" value="Glu_syn_central"/>
    <property type="match status" value="1"/>
</dbReference>
<comment type="cofactor">
    <cofactor evidence="1">
        <name>FMN</name>
        <dbReference type="ChEBI" id="CHEBI:58210"/>
    </cofactor>
</comment>
<evidence type="ECO:0000256" key="6">
    <source>
        <dbReference type="ARBA" id="ARBA00022643"/>
    </source>
</evidence>
<dbReference type="RefSeq" id="WP_271795812.1">
    <property type="nucleotide sequence ID" value="NZ_JAQMUC010000048.1"/>
</dbReference>
<evidence type="ECO:0000313" key="16">
    <source>
        <dbReference type="EMBL" id="MDB9535934.1"/>
    </source>
</evidence>
<keyword evidence="10" id="KW-0408">Iron</keyword>
<dbReference type="Pfam" id="PF01645">
    <property type="entry name" value="Glu_synthase"/>
    <property type="match status" value="1"/>
</dbReference>
<dbReference type="Gene3D" id="3.60.20.10">
    <property type="entry name" value="Glutamine Phosphoribosylpyrophosphate, subunit 1, domain 1"/>
    <property type="match status" value="1"/>
</dbReference>
<feature type="domain" description="Glutamine amidotransferase type-2" evidence="15">
    <location>
        <begin position="35"/>
        <end position="429"/>
    </location>
</feature>
<name>A0ABT5AF62_9CYAN</name>
<dbReference type="CDD" id="cd00713">
    <property type="entry name" value="GltS"/>
    <property type="match status" value="1"/>
</dbReference>
<sequence length="1556" mass="169970">MSHQLNQGQQTTMSDINGQDTYLGQKWLVEERDACGVGFITHRQNIASHEILDKALTALTCLEHRGGCSADQDSGDGAGILTAIPWELLAQDDSHGIDFANVSHKAVGMIFLPQDSESAKIAKNAFEQIAAEEKLTVLGWRVVPVHPEVLGVQARENQPRIEQVIISCTDKSGDELERELYIASKRIMQAGRRISEDFYVCSFSSRTIVYKGMVRSSVLGDFYEDLKHPAFKVSFAVYHRRFSTNTMPKWPLAQPMRLLGHNGEINTLLGNINWMMAREATLSHPIWEDRFDELKPLVNTDNSDSATLDNVLELLVRSGRSPLEGLMMMVPEAYKNQPALAEYPEIVDFYEYYSGLQEAWDGPALLVFSDGKKVGATLDRNGLRPARYVITKDDYIVVASEAGVVDFPEENVLEKGRLGPGQMIAVDLNTQEILKNWEIKQRIAKQYPYGEWLQKYRLELNCLVKGESVNGNGHHSLTNGKGQTSRKIDTQVLLQQQIAFGYTIEDVEMVIHPMASTGAEATFCMGDDTPLAVLSDKPHLLYDYFKQRFAQVTNPAIDPLREKLVMSLTVELGERGNLLEPKPEYARKLKLESPVLTQAELEAIKLSGFATAELSTLFPISTGPDGLKSAVESLQKQAVESVRAGAKILILSDRTGTGITAEYTYIPPLLAIGAVHHYLIRAGLRMKTSLIVDTAQCWSTHHFACLLGYGAGAICPYMALDTVSAWWDDPKTQQFMTRGKIATLTWEKAIENYRQAVESGLLKILSKMGISLLSSYQAAQIFEAIGIGGDLLALGFQGTTSRIGGLSVSELAQEVLSFHRKAFPELTANKLENLGFVQYRPSGEYHSNNPELAKALHKAVNGKQYDHYQLYKQHLQNRPVTALRDLLDFHSERTPIPLSEVESVNDIVRRFCTGGMSLGALSREAHETLAIAMNRICGKSNSGEGGEDPVRYNALNDVDTAGKSPTFPHLHGLRNGDTAASAIRQVASGRFGVTPQYLATAKQIEIKIAQGAKPGEGGQLPGPKVSPYIAMLRRSKPGVTLISPPPHHDIYSIEDLAQLIFDLHQINPKAQVSVKLVAEIGIGTIAAGVAKANADIIQISGHDGGTGASPLSSIKHAGTPWELGLTEVHRVLMEHRLRDHVILRVDGGLKSGWDVLIGALMGAEEFGFGSIAMIAEGCIMARICHTNNCPVGVASQKEELRKRFTGVPENVVNFFYFVAEEVRSLLAKLGYRSLSEVIGRADLLTVRSDVKLNKTQAVNLDCLTKLPDTKVNRDWLVHEKVHSNGSVLDDQLLADADICQGIQEQGTVSKTYAVVNTDRTVGTRLTGVIASKYGDNGFKGQINLKFQGSVGQSFGAFNLDGVILSLEGEANDYVGKGMNGGEIIIKPPANATYNPAENVIVGNTCLYGATGGRLFANGLAGERFAVRNSKGTAVIEGAGDHCCEYMTGGVIVVLGKAGRNVGAGMTGGLAYFLDEVGNFPDFVNHAIVKVQRVASDAGEKQLYDLIKAHADKTGSPKALKIIANWPEYLPKFWQLVPPSEADSPEAKTAQKQLSSV</sequence>
<dbReference type="SUPFAM" id="SSF69336">
    <property type="entry name" value="Alpha subunit of glutamate synthase, C-terminal domain"/>
    <property type="match status" value="1"/>
</dbReference>
<evidence type="ECO:0000256" key="13">
    <source>
        <dbReference type="ARBA" id="ARBA00023291"/>
    </source>
</evidence>
<dbReference type="InterPro" id="IPR006982">
    <property type="entry name" value="Glu_synth_centr_N"/>
</dbReference>
<evidence type="ECO:0000256" key="14">
    <source>
        <dbReference type="ARBA" id="ARBA00029440"/>
    </source>
</evidence>
<evidence type="ECO:0000256" key="10">
    <source>
        <dbReference type="ARBA" id="ARBA00023004"/>
    </source>
</evidence>
<keyword evidence="11" id="KW-0411">Iron-sulfur</keyword>
<protein>
    <submittedName>
        <fullName evidence="16">Glutamate synthase-related protein</fullName>
    </submittedName>
</protein>
<dbReference type="Pfam" id="PF00310">
    <property type="entry name" value="GATase_2"/>
    <property type="match status" value="1"/>
</dbReference>
<dbReference type="Proteomes" id="UP001211249">
    <property type="component" value="Unassembled WGS sequence"/>
</dbReference>
<evidence type="ECO:0000259" key="15">
    <source>
        <dbReference type="PROSITE" id="PS51278"/>
    </source>
</evidence>
<evidence type="ECO:0000256" key="3">
    <source>
        <dbReference type="ARBA" id="ARBA00009716"/>
    </source>
</evidence>
<evidence type="ECO:0000256" key="2">
    <source>
        <dbReference type="ARBA" id="ARBA00001927"/>
    </source>
</evidence>
<evidence type="ECO:0000256" key="12">
    <source>
        <dbReference type="ARBA" id="ARBA00023164"/>
    </source>
</evidence>
<keyword evidence="8" id="KW-0315">Glutamine amidotransferase</keyword>
<keyword evidence="4" id="KW-0028">Amino-acid biosynthesis</keyword>
<accession>A0ABT5AF62</accession>
<evidence type="ECO:0000256" key="8">
    <source>
        <dbReference type="ARBA" id="ARBA00022962"/>
    </source>
</evidence>
<dbReference type="EMBL" id="JAQMUC010000048">
    <property type="protein sequence ID" value="MDB9535934.1"/>
    <property type="molecule type" value="Genomic_DNA"/>
</dbReference>
<comment type="similarity">
    <text evidence="3">Belongs to the glutamate synthase family.</text>
</comment>
<keyword evidence="7" id="KW-0479">Metal-binding</keyword>
<dbReference type="InterPro" id="IPR050711">
    <property type="entry name" value="ET-N_metabolism_enzyme"/>
</dbReference>
<dbReference type="CDD" id="cd02808">
    <property type="entry name" value="GltS_FMN"/>
    <property type="match status" value="1"/>
</dbReference>
<keyword evidence="13" id="KW-0003">3Fe-4S</keyword>
<keyword evidence="12" id="KW-0314">Glutamate biosynthesis</keyword>
<dbReference type="InterPro" id="IPR002932">
    <property type="entry name" value="Glu_synthdom"/>
</dbReference>
<dbReference type="InterPro" id="IPR029055">
    <property type="entry name" value="Ntn_hydrolases_N"/>
</dbReference>
<keyword evidence="9" id="KW-0560">Oxidoreductase</keyword>
<keyword evidence="6" id="KW-0288">FMN</keyword>
<dbReference type="InterPro" id="IPR036485">
    <property type="entry name" value="Glu_synth_asu_C_sf"/>
</dbReference>
<evidence type="ECO:0000256" key="7">
    <source>
        <dbReference type="ARBA" id="ARBA00022723"/>
    </source>
</evidence>
<evidence type="ECO:0000313" key="17">
    <source>
        <dbReference type="Proteomes" id="UP001211249"/>
    </source>
</evidence>
<comment type="cofactor">
    <cofactor evidence="2">
        <name>[3Fe-4S] cluster</name>
        <dbReference type="ChEBI" id="CHEBI:21137"/>
    </cofactor>
</comment>
<evidence type="ECO:0000256" key="9">
    <source>
        <dbReference type="ARBA" id="ARBA00023002"/>
    </source>
</evidence>
<dbReference type="InterPro" id="IPR002489">
    <property type="entry name" value="Glu_synth_asu_C"/>
</dbReference>
<dbReference type="Gene3D" id="2.160.20.60">
    <property type="entry name" value="Glutamate synthase, alpha subunit, C-terminal domain"/>
    <property type="match status" value="1"/>
</dbReference>
<proteinExistence type="inferred from homology"/>